<dbReference type="EMBL" id="JOJR01000125">
    <property type="protein sequence ID" value="RCN44591.1"/>
    <property type="molecule type" value="Genomic_DNA"/>
</dbReference>
<evidence type="ECO:0000256" key="5">
    <source>
        <dbReference type="ARBA" id="ARBA00022989"/>
    </source>
</evidence>
<evidence type="ECO:0000256" key="3">
    <source>
        <dbReference type="ARBA" id="ARBA00022692"/>
    </source>
</evidence>
<keyword evidence="4" id="KW-0547">Nucleotide-binding</keyword>
<dbReference type="GO" id="GO:0035556">
    <property type="term" value="P:intracellular signal transduction"/>
    <property type="evidence" value="ECO:0007669"/>
    <property type="project" value="InterPro"/>
</dbReference>
<dbReference type="PANTHER" id="PTHR11920:SF495">
    <property type="entry name" value="RECEPTOR-TYPE GUANYLATE CYCLASE GCY-7"/>
    <property type="match status" value="1"/>
</dbReference>
<evidence type="ECO:0000313" key="12">
    <source>
        <dbReference type="Proteomes" id="UP000252519"/>
    </source>
</evidence>
<dbReference type="GO" id="GO:0004383">
    <property type="term" value="F:guanylate cyclase activity"/>
    <property type="evidence" value="ECO:0007669"/>
    <property type="project" value="UniProtKB-EC"/>
</dbReference>
<evidence type="ECO:0000256" key="7">
    <source>
        <dbReference type="ARBA" id="ARBA00023180"/>
    </source>
</evidence>
<proteinExistence type="predicted"/>
<dbReference type="GO" id="GO:0001653">
    <property type="term" value="F:peptide receptor activity"/>
    <property type="evidence" value="ECO:0007669"/>
    <property type="project" value="TreeGrafter"/>
</dbReference>
<dbReference type="AlphaFoldDB" id="A0A368GJM5"/>
<dbReference type="InterPro" id="IPR050401">
    <property type="entry name" value="Cyclic_nucleotide_synthase"/>
</dbReference>
<dbReference type="Pfam" id="PF00211">
    <property type="entry name" value="Guanylate_cyc"/>
    <property type="match status" value="1"/>
</dbReference>
<feature type="region of interest" description="Disordered" evidence="9">
    <location>
        <begin position="76"/>
        <end position="98"/>
    </location>
</feature>
<evidence type="ECO:0000256" key="4">
    <source>
        <dbReference type="ARBA" id="ARBA00022741"/>
    </source>
</evidence>
<keyword evidence="8" id="KW-0456">Lyase</keyword>
<evidence type="ECO:0000256" key="2">
    <source>
        <dbReference type="ARBA" id="ARBA00004370"/>
    </source>
</evidence>
<dbReference type="GO" id="GO:0007168">
    <property type="term" value="P:receptor guanylyl cyclase signaling pathway"/>
    <property type="evidence" value="ECO:0007669"/>
    <property type="project" value="TreeGrafter"/>
</dbReference>
<dbReference type="InterPro" id="IPR001054">
    <property type="entry name" value="A/G_cyclase"/>
</dbReference>
<evidence type="ECO:0000256" key="9">
    <source>
        <dbReference type="SAM" id="MobiDB-lite"/>
    </source>
</evidence>
<dbReference type="OrthoDB" id="60033at2759"/>
<comment type="catalytic activity">
    <reaction evidence="1">
        <text>GTP = 3',5'-cyclic GMP + diphosphate</text>
        <dbReference type="Rhea" id="RHEA:13665"/>
        <dbReference type="ChEBI" id="CHEBI:33019"/>
        <dbReference type="ChEBI" id="CHEBI:37565"/>
        <dbReference type="ChEBI" id="CHEBI:57746"/>
        <dbReference type="EC" id="4.6.1.2"/>
    </reaction>
</comment>
<dbReference type="Proteomes" id="UP000252519">
    <property type="component" value="Unassembled WGS sequence"/>
</dbReference>
<reference evidence="11 12" key="1">
    <citation type="submission" date="2014-10" db="EMBL/GenBank/DDBJ databases">
        <title>Draft genome of the hookworm Ancylostoma caninum.</title>
        <authorList>
            <person name="Mitreva M."/>
        </authorList>
    </citation>
    <scope>NUCLEOTIDE SEQUENCE [LARGE SCALE GENOMIC DNA]</scope>
    <source>
        <strain evidence="11 12">Baltimore</strain>
    </source>
</reference>
<keyword evidence="12" id="KW-1185">Reference proteome</keyword>
<name>A0A368GJM5_ANCCA</name>
<dbReference type="STRING" id="29170.A0A368GJM5"/>
<dbReference type="PROSITE" id="PS50125">
    <property type="entry name" value="GUANYLATE_CYCLASE_2"/>
    <property type="match status" value="1"/>
</dbReference>
<keyword evidence="5" id="KW-1133">Transmembrane helix</keyword>
<comment type="caution">
    <text evidence="11">The sequence shown here is derived from an EMBL/GenBank/DDBJ whole genome shotgun (WGS) entry which is preliminary data.</text>
</comment>
<dbReference type="GO" id="GO:0004016">
    <property type="term" value="F:adenylate cyclase activity"/>
    <property type="evidence" value="ECO:0007669"/>
    <property type="project" value="TreeGrafter"/>
</dbReference>
<keyword evidence="3" id="KW-0812">Transmembrane</keyword>
<evidence type="ECO:0000256" key="8">
    <source>
        <dbReference type="ARBA" id="ARBA00023239"/>
    </source>
</evidence>
<comment type="subcellular location">
    <subcellularLocation>
        <location evidence="2">Membrane</location>
    </subcellularLocation>
</comment>
<gene>
    <name evidence="11" type="ORF">ANCCAN_09411</name>
</gene>
<accession>A0A368GJM5</accession>
<evidence type="ECO:0000256" key="1">
    <source>
        <dbReference type="ARBA" id="ARBA00001436"/>
    </source>
</evidence>
<keyword evidence="6" id="KW-0472">Membrane</keyword>
<dbReference type="InterPro" id="IPR029787">
    <property type="entry name" value="Nucleotide_cyclase"/>
</dbReference>
<evidence type="ECO:0000256" key="6">
    <source>
        <dbReference type="ARBA" id="ARBA00023136"/>
    </source>
</evidence>
<dbReference type="GO" id="GO:0000166">
    <property type="term" value="F:nucleotide binding"/>
    <property type="evidence" value="ECO:0007669"/>
    <property type="project" value="UniProtKB-KW"/>
</dbReference>
<dbReference type="SUPFAM" id="SSF55073">
    <property type="entry name" value="Nucleotide cyclase"/>
    <property type="match status" value="1"/>
</dbReference>
<evidence type="ECO:0000313" key="11">
    <source>
        <dbReference type="EMBL" id="RCN44591.1"/>
    </source>
</evidence>
<feature type="domain" description="Guanylate cyclase" evidence="10">
    <location>
        <begin position="8"/>
        <end position="92"/>
    </location>
</feature>
<evidence type="ECO:0000259" key="10">
    <source>
        <dbReference type="PROSITE" id="PS50125"/>
    </source>
</evidence>
<keyword evidence="7" id="KW-0325">Glycoprotein</keyword>
<dbReference type="GO" id="GO:0005886">
    <property type="term" value="C:plasma membrane"/>
    <property type="evidence" value="ECO:0007669"/>
    <property type="project" value="TreeGrafter"/>
</dbReference>
<dbReference type="PANTHER" id="PTHR11920">
    <property type="entry name" value="GUANYLYL CYCLASE"/>
    <property type="match status" value="1"/>
</dbReference>
<protein>
    <recommendedName>
        <fullName evidence="10">Guanylate cyclase domain-containing protein</fullName>
    </recommendedName>
</protein>
<sequence length="98" mass="11617">METTQGWRLLDHNKDSYKVESIGDGYLCVSRLPVKNGHQHIKQIVEMSVRFMDYVEKGVMETYWVHDRHGMLPRRKSIKHESIEQHSPVHTGEPLYRE</sequence>
<dbReference type="Gene3D" id="3.30.70.1230">
    <property type="entry name" value="Nucleotide cyclase"/>
    <property type="match status" value="1"/>
</dbReference>
<organism evidence="11 12">
    <name type="scientific">Ancylostoma caninum</name>
    <name type="common">Dog hookworm</name>
    <dbReference type="NCBI Taxonomy" id="29170"/>
    <lineage>
        <taxon>Eukaryota</taxon>
        <taxon>Metazoa</taxon>
        <taxon>Ecdysozoa</taxon>
        <taxon>Nematoda</taxon>
        <taxon>Chromadorea</taxon>
        <taxon>Rhabditida</taxon>
        <taxon>Rhabditina</taxon>
        <taxon>Rhabditomorpha</taxon>
        <taxon>Strongyloidea</taxon>
        <taxon>Ancylostomatidae</taxon>
        <taxon>Ancylostomatinae</taxon>
        <taxon>Ancylostoma</taxon>
    </lineage>
</organism>